<name>A0ABQ1REJ1_9ALTE</name>
<organism evidence="1 2">
    <name type="scientific">Lacimicrobium alkaliphilum</name>
    <dbReference type="NCBI Taxonomy" id="1526571"/>
    <lineage>
        <taxon>Bacteria</taxon>
        <taxon>Pseudomonadati</taxon>
        <taxon>Pseudomonadota</taxon>
        <taxon>Gammaproteobacteria</taxon>
        <taxon>Alteromonadales</taxon>
        <taxon>Alteromonadaceae</taxon>
        <taxon>Lacimicrobium</taxon>
    </lineage>
</organism>
<reference evidence="2" key="1">
    <citation type="journal article" date="2019" name="Int. J. Syst. Evol. Microbiol.">
        <title>The Global Catalogue of Microorganisms (GCM) 10K type strain sequencing project: providing services to taxonomists for standard genome sequencing and annotation.</title>
        <authorList>
            <consortium name="The Broad Institute Genomics Platform"/>
            <consortium name="The Broad Institute Genome Sequencing Center for Infectious Disease"/>
            <person name="Wu L."/>
            <person name="Ma J."/>
        </authorList>
    </citation>
    <scope>NUCLEOTIDE SEQUENCE [LARGE SCALE GENOMIC DNA]</scope>
    <source>
        <strain evidence="2">CGMCC 1.12923</strain>
    </source>
</reference>
<dbReference type="EMBL" id="BMGJ01000008">
    <property type="protein sequence ID" value="GGD67636.1"/>
    <property type="molecule type" value="Genomic_DNA"/>
</dbReference>
<gene>
    <name evidence="1" type="ORF">GCM10011357_23470</name>
</gene>
<protein>
    <recommendedName>
        <fullName evidence="3">Transposase</fullName>
    </recommendedName>
</protein>
<dbReference type="InterPro" id="IPR009883">
    <property type="entry name" value="YgfX"/>
</dbReference>
<evidence type="ECO:0008006" key="3">
    <source>
        <dbReference type="Google" id="ProtNLM"/>
    </source>
</evidence>
<comment type="caution">
    <text evidence="1">The sequence shown here is derived from an EMBL/GenBank/DDBJ whole genome shotgun (WGS) entry which is preliminary data.</text>
</comment>
<proteinExistence type="predicted"/>
<evidence type="ECO:0000313" key="2">
    <source>
        <dbReference type="Proteomes" id="UP000614272"/>
    </source>
</evidence>
<dbReference type="Proteomes" id="UP000614272">
    <property type="component" value="Unassembled WGS sequence"/>
</dbReference>
<dbReference type="Pfam" id="PF07254">
    <property type="entry name" value="Cpta_toxin"/>
    <property type="match status" value="1"/>
</dbReference>
<accession>A0ABQ1REJ1</accession>
<evidence type="ECO:0000313" key="1">
    <source>
        <dbReference type="EMBL" id="GGD67636.1"/>
    </source>
</evidence>
<keyword evidence="2" id="KW-1185">Reference proteome</keyword>
<sequence length="83" mass="9998">MRRLPKWVFLVSENGDWQWAEDGVQEKMLARQSRVTAWVLFICLQDKLSHRPAERLLVFRDQLSELNYRRLSRIILRRQADTG</sequence>